<evidence type="ECO:0000256" key="6">
    <source>
        <dbReference type="ARBA" id="ARBA00022729"/>
    </source>
</evidence>
<dbReference type="EMBL" id="JAKOGI010000201">
    <property type="protein sequence ID" value="KAJ8440030.1"/>
    <property type="molecule type" value="Genomic_DNA"/>
</dbReference>
<dbReference type="InterPro" id="IPR051378">
    <property type="entry name" value="Cell2Cell_Antifungal"/>
</dbReference>
<keyword evidence="10" id="KW-0472">Membrane</keyword>
<evidence type="ECO:0000259" key="15">
    <source>
        <dbReference type="PROSITE" id="PS51473"/>
    </source>
</evidence>
<dbReference type="OrthoDB" id="1097929at2759"/>
<name>A0A9Q1KAR3_9CARY</name>
<keyword evidence="8" id="KW-0965">Cell junction</keyword>
<keyword evidence="7" id="KW-0677">Repeat</keyword>
<dbReference type="PROSITE" id="PS51473">
    <property type="entry name" value="GNK2"/>
    <property type="match status" value="2"/>
</dbReference>
<organism evidence="16 17">
    <name type="scientific">Carnegiea gigantea</name>
    <dbReference type="NCBI Taxonomy" id="171969"/>
    <lineage>
        <taxon>Eukaryota</taxon>
        <taxon>Viridiplantae</taxon>
        <taxon>Streptophyta</taxon>
        <taxon>Embryophyta</taxon>
        <taxon>Tracheophyta</taxon>
        <taxon>Spermatophyta</taxon>
        <taxon>Magnoliopsida</taxon>
        <taxon>eudicotyledons</taxon>
        <taxon>Gunneridae</taxon>
        <taxon>Pentapetalae</taxon>
        <taxon>Caryophyllales</taxon>
        <taxon>Cactineae</taxon>
        <taxon>Cactaceae</taxon>
        <taxon>Cactoideae</taxon>
        <taxon>Echinocereeae</taxon>
        <taxon>Carnegiea</taxon>
    </lineage>
</organism>
<evidence type="ECO:0000256" key="7">
    <source>
        <dbReference type="ARBA" id="ARBA00022737"/>
    </source>
</evidence>
<evidence type="ECO:0000256" key="3">
    <source>
        <dbReference type="ARBA" id="ARBA00022475"/>
    </source>
</evidence>
<dbReference type="Gene3D" id="3.30.430.20">
    <property type="entry name" value="Gnk2 domain, C-X8-C-X2-C motif"/>
    <property type="match status" value="2"/>
</dbReference>
<dbReference type="Proteomes" id="UP001153076">
    <property type="component" value="Unassembled WGS sequence"/>
</dbReference>
<dbReference type="InterPro" id="IPR038408">
    <property type="entry name" value="GNK2_sf"/>
</dbReference>
<comment type="caution">
    <text evidence="16">The sequence shown here is derived from an EMBL/GenBank/DDBJ whole genome shotgun (WGS) entry which is preliminary data.</text>
</comment>
<dbReference type="InterPro" id="IPR002902">
    <property type="entry name" value="GNK2"/>
</dbReference>
<feature type="domain" description="Gnk2-homologous" evidence="15">
    <location>
        <begin position="142"/>
        <end position="239"/>
    </location>
</feature>
<evidence type="ECO:0000256" key="5">
    <source>
        <dbReference type="ARBA" id="ARBA00022692"/>
    </source>
</evidence>
<evidence type="ECO:0000256" key="10">
    <source>
        <dbReference type="ARBA" id="ARBA00023136"/>
    </source>
</evidence>
<keyword evidence="5" id="KW-0812">Transmembrane</keyword>
<evidence type="ECO:0000256" key="9">
    <source>
        <dbReference type="ARBA" id="ARBA00022989"/>
    </source>
</evidence>
<dbReference type="Pfam" id="PF01657">
    <property type="entry name" value="Stress-antifung"/>
    <property type="match status" value="2"/>
</dbReference>
<keyword evidence="4" id="KW-0945">Host-virus interaction</keyword>
<evidence type="ECO:0000256" key="2">
    <source>
        <dbReference type="ARBA" id="ARBA00022448"/>
    </source>
</evidence>
<dbReference type="CDD" id="cd23509">
    <property type="entry name" value="Gnk2-like"/>
    <property type="match status" value="2"/>
</dbReference>
<evidence type="ECO:0000256" key="11">
    <source>
        <dbReference type="ARBA" id="ARBA00023157"/>
    </source>
</evidence>
<evidence type="ECO:0000256" key="12">
    <source>
        <dbReference type="ARBA" id="ARBA00024184"/>
    </source>
</evidence>
<feature type="chain" id="PRO_5040481525" description="Gnk2-homologous domain-containing protein" evidence="14">
    <location>
        <begin position="26"/>
        <end position="265"/>
    </location>
</feature>
<sequence>MAGSLITLLSISFLLSLSTLTPTATLSSPLTSFVYGGCSHLKYTSDEAAAYKANLNALLTSLVNSATYSSYNHLTIHGGEGSSIHGLYQCRGDLSMPDCAACVSYSAARLAGFCPGSCGAAIQLLGCFLKYDNDSFVGIEDKTVVMKRCGPSLGDDEGGAAAARDSVLDMLPGGSAGLYRVGGSGEVQAISQCVGDLSGGECNDCVAEAVRQVKVACGVAGSGDMYLGKCYVRYTVGGGHAYFSTGGSSNSNYYTGLSVDQVAVS</sequence>
<keyword evidence="2" id="KW-0813">Transport</keyword>
<protein>
    <recommendedName>
        <fullName evidence="15">Gnk2-homologous domain-containing protein</fullName>
    </recommendedName>
</protein>
<keyword evidence="17" id="KW-1185">Reference proteome</keyword>
<evidence type="ECO:0000313" key="16">
    <source>
        <dbReference type="EMBL" id="KAJ8440030.1"/>
    </source>
</evidence>
<gene>
    <name evidence="16" type="ORF">Cgig2_020518</name>
</gene>
<dbReference type="GO" id="GO:0009506">
    <property type="term" value="C:plasmodesma"/>
    <property type="evidence" value="ECO:0007669"/>
    <property type="project" value="UniProtKB-SubCell"/>
</dbReference>
<feature type="signal peptide" evidence="14">
    <location>
        <begin position="1"/>
        <end position="25"/>
    </location>
</feature>
<dbReference type="AlphaFoldDB" id="A0A9Q1KAR3"/>
<evidence type="ECO:0000256" key="4">
    <source>
        <dbReference type="ARBA" id="ARBA00022581"/>
    </source>
</evidence>
<comment type="subcellular location">
    <subcellularLocation>
        <location evidence="12">Cell junction</location>
        <location evidence="12">Plasmodesma</location>
    </subcellularLocation>
    <subcellularLocation>
        <location evidence="1">Cell membrane</location>
        <topology evidence="1">Single-pass type I membrane protein</topology>
    </subcellularLocation>
</comment>
<keyword evidence="9" id="KW-1133">Transmembrane helix</keyword>
<dbReference type="GO" id="GO:0005886">
    <property type="term" value="C:plasma membrane"/>
    <property type="evidence" value="ECO:0007669"/>
    <property type="project" value="UniProtKB-SubCell"/>
</dbReference>
<comment type="similarity">
    <text evidence="13">Belongs to the cysteine-rich repeat secretory protein family. Plasmodesmata-located proteins (PDLD) subfamily.</text>
</comment>
<evidence type="ECO:0000256" key="8">
    <source>
        <dbReference type="ARBA" id="ARBA00022949"/>
    </source>
</evidence>
<evidence type="ECO:0000256" key="14">
    <source>
        <dbReference type="SAM" id="SignalP"/>
    </source>
</evidence>
<keyword evidence="11" id="KW-1015">Disulfide bond</keyword>
<evidence type="ECO:0000256" key="1">
    <source>
        <dbReference type="ARBA" id="ARBA00004251"/>
    </source>
</evidence>
<proteinExistence type="inferred from homology"/>
<keyword evidence="6 14" id="KW-0732">Signal</keyword>
<accession>A0A9Q1KAR3</accession>
<dbReference type="PANTHER" id="PTHR32080">
    <property type="entry name" value="ANTIFUNGAL PROTEIN GINKBILOBIN-2-LIKE"/>
    <property type="match status" value="1"/>
</dbReference>
<evidence type="ECO:0000256" key="13">
    <source>
        <dbReference type="ARBA" id="ARBA00038393"/>
    </source>
</evidence>
<evidence type="ECO:0000313" key="17">
    <source>
        <dbReference type="Proteomes" id="UP001153076"/>
    </source>
</evidence>
<reference evidence="16" key="1">
    <citation type="submission" date="2022-04" db="EMBL/GenBank/DDBJ databases">
        <title>Carnegiea gigantea Genome sequencing and assembly v2.</title>
        <authorList>
            <person name="Copetti D."/>
            <person name="Sanderson M.J."/>
            <person name="Burquez A."/>
            <person name="Wojciechowski M.F."/>
        </authorList>
    </citation>
    <scope>NUCLEOTIDE SEQUENCE</scope>
    <source>
        <strain evidence="16">SGP5-SGP5p</strain>
        <tissue evidence="16">Aerial part</tissue>
    </source>
</reference>
<dbReference type="PANTHER" id="PTHR32080:SF3">
    <property type="entry name" value="PLASMODESMATA-LOCATED PROTEIN 7"/>
    <property type="match status" value="1"/>
</dbReference>
<dbReference type="FunFam" id="3.30.430.20:FF:000001">
    <property type="entry name" value="cysteine-rich repeat secretory protein 3"/>
    <property type="match status" value="1"/>
</dbReference>
<keyword evidence="3" id="KW-1003">Cell membrane</keyword>
<feature type="domain" description="Gnk2-homologous" evidence="15">
    <location>
        <begin position="31"/>
        <end position="136"/>
    </location>
</feature>